<organism evidence="1 2">
    <name type="scientific">Saguinus oedipus</name>
    <name type="common">Cotton-top tamarin</name>
    <name type="synonym">Oedipomidas oedipus</name>
    <dbReference type="NCBI Taxonomy" id="9490"/>
    <lineage>
        <taxon>Eukaryota</taxon>
        <taxon>Metazoa</taxon>
        <taxon>Chordata</taxon>
        <taxon>Craniata</taxon>
        <taxon>Vertebrata</taxon>
        <taxon>Euteleostomi</taxon>
        <taxon>Mammalia</taxon>
        <taxon>Eutheria</taxon>
        <taxon>Euarchontoglires</taxon>
        <taxon>Primates</taxon>
        <taxon>Haplorrhini</taxon>
        <taxon>Platyrrhini</taxon>
        <taxon>Cebidae</taxon>
        <taxon>Callitrichinae</taxon>
        <taxon>Saguinus</taxon>
    </lineage>
</organism>
<keyword evidence="2" id="KW-1185">Reference proteome</keyword>
<reference evidence="1 2" key="1">
    <citation type="submission" date="2023-05" db="EMBL/GenBank/DDBJ databases">
        <title>B98-5 Cell Line De Novo Hybrid Assembly: An Optical Mapping Approach.</title>
        <authorList>
            <person name="Kananen K."/>
            <person name="Auerbach J.A."/>
            <person name="Kautto E."/>
            <person name="Blachly J.S."/>
        </authorList>
    </citation>
    <scope>NUCLEOTIDE SEQUENCE [LARGE SCALE GENOMIC DNA]</scope>
    <source>
        <strain evidence="1">B95-8</strain>
        <tissue evidence="1">Cell line</tissue>
    </source>
</reference>
<gene>
    <name evidence="1" type="ORF">P7K49_026565</name>
</gene>
<dbReference type="EMBL" id="JASSZA010000013">
    <property type="protein sequence ID" value="KAK2095149.1"/>
    <property type="molecule type" value="Genomic_DNA"/>
</dbReference>
<accession>A0ABQ9UDL1</accession>
<sequence>MQEKPALSIQLLKLTREQVQQVQQWLNLQTTFATKDSNSPSPCCPPKAQEPSQLQAPMASGLEKFVLNEIPGLAVQCSQGLPLGVAME</sequence>
<dbReference type="Proteomes" id="UP001266305">
    <property type="component" value="Unassembled WGS sequence"/>
</dbReference>
<protein>
    <submittedName>
        <fullName evidence="1">Uncharacterized protein</fullName>
    </submittedName>
</protein>
<name>A0ABQ9UDL1_SAGOE</name>
<proteinExistence type="predicted"/>
<comment type="caution">
    <text evidence="1">The sequence shown here is derived from an EMBL/GenBank/DDBJ whole genome shotgun (WGS) entry which is preliminary data.</text>
</comment>
<evidence type="ECO:0000313" key="2">
    <source>
        <dbReference type="Proteomes" id="UP001266305"/>
    </source>
</evidence>
<evidence type="ECO:0000313" key="1">
    <source>
        <dbReference type="EMBL" id="KAK2095149.1"/>
    </source>
</evidence>